<dbReference type="InterPro" id="IPR000241">
    <property type="entry name" value="RlmKL-like_Mtase"/>
</dbReference>
<dbReference type="AlphaFoldDB" id="A0AAX2EC44"/>
<organism evidence="2 3">
    <name type="scientific">Terribacillus saccharophilus</name>
    <dbReference type="NCBI Taxonomy" id="361277"/>
    <lineage>
        <taxon>Bacteria</taxon>
        <taxon>Bacillati</taxon>
        <taxon>Bacillota</taxon>
        <taxon>Bacilli</taxon>
        <taxon>Bacillales</taxon>
        <taxon>Bacillaceae</taxon>
        <taxon>Terribacillus</taxon>
    </lineage>
</organism>
<dbReference type="GO" id="GO:0016423">
    <property type="term" value="F:tRNA (guanine) methyltransferase activity"/>
    <property type="evidence" value="ECO:0007669"/>
    <property type="project" value="TreeGrafter"/>
</dbReference>
<dbReference type="GO" id="GO:0030488">
    <property type="term" value="P:tRNA methylation"/>
    <property type="evidence" value="ECO:0007669"/>
    <property type="project" value="TreeGrafter"/>
</dbReference>
<evidence type="ECO:0000313" key="2">
    <source>
        <dbReference type="EMBL" id="SEM66604.1"/>
    </source>
</evidence>
<dbReference type="PANTHER" id="PTHR14911">
    <property type="entry name" value="THUMP DOMAIN-CONTAINING"/>
    <property type="match status" value="1"/>
</dbReference>
<sequence>MENQSIEINEYLYVYTMGLEERSLCRLEQRMLFGQETDNLIKSTRMVEPSRSPFIKGRLSILYYGDSIEEIVKQVSQIELDNKTFKVVYIKINDLPSNQKIEFGDQRAIEKEVGWNIIGEAEMRNPDVLFGIIPFQGRWYFGSYLDSESVWLHHAKKPQEYSTALSTRLARAVVNIAAPDPAGVSIIDPCCGIGTVLVEALSMGVAINGADRNPLAVKGARENIAHFNYHGEVVVQDIAEQEGHYDIAIVDMPYNLYSSATVEEQYTIIKHARRIADRVVILTIEDMDEMILKAGFTIVDRCVANKGLKALFSRQVIVCE</sequence>
<evidence type="ECO:0000259" key="1">
    <source>
        <dbReference type="Pfam" id="PF01170"/>
    </source>
</evidence>
<evidence type="ECO:0000313" key="3">
    <source>
        <dbReference type="Proteomes" id="UP000199735"/>
    </source>
</evidence>
<dbReference type="Proteomes" id="UP000199735">
    <property type="component" value="Unassembled WGS sequence"/>
</dbReference>
<dbReference type="PANTHER" id="PTHR14911:SF13">
    <property type="entry name" value="TRNA (GUANINE(6)-N2)-METHYLTRANSFERASE THUMP3"/>
    <property type="match status" value="1"/>
</dbReference>
<name>A0AAX2EC44_9BACI</name>
<dbReference type="Pfam" id="PF01170">
    <property type="entry name" value="UPF0020"/>
    <property type="match status" value="1"/>
</dbReference>
<proteinExistence type="predicted"/>
<dbReference type="SUPFAM" id="SSF53335">
    <property type="entry name" value="S-adenosyl-L-methionine-dependent methyltransferases"/>
    <property type="match status" value="1"/>
</dbReference>
<reference evidence="2 3" key="1">
    <citation type="submission" date="2016-10" db="EMBL/GenBank/DDBJ databases">
        <authorList>
            <person name="Varghese N."/>
            <person name="Submissions S."/>
        </authorList>
    </citation>
    <scope>NUCLEOTIDE SEQUENCE [LARGE SCALE GENOMIC DNA]</scope>
    <source>
        <strain evidence="2 3">DSM 21619</strain>
    </source>
</reference>
<protein>
    <submittedName>
        <fullName evidence="2">tRNA G10 N-methylase Trm11</fullName>
    </submittedName>
</protein>
<dbReference type="InterPro" id="IPR029063">
    <property type="entry name" value="SAM-dependent_MTases_sf"/>
</dbReference>
<dbReference type="EMBL" id="FOCD01000001">
    <property type="protein sequence ID" value="SEM66604.1"/>
    <property type="molecule type" value="Genomic_DNA"/>
</dbReference>
<feature type="domain" description="Ribosomal RNA large subunit methyltransferase K/L-like methyltransferase" evidence="1">
    <location>
        <begin position="157"/>
        <end position="255"/>
    </location>
</feature>
<dbReference type="CDD" id="cd02440">
    <property type="entry name" value="AdoMet_MTases"/>
    <property type="match status" value="1"/>
</dbReference>
<dbReference type="Gene3D" id="3.40.50.150">
    <property type="entry name" value="Vaccinia Virus protein VP39"/>
    <property type="match status" value="1"/>
</dbReference>
<comment type="caution">
    <text evidence="2">The sequence shown here is derived from an EMBL/GenBank/DDBJ whole genome shotgun (WGS) entry which is preliminary data.</text>
</comment>
<accession>A0AAX2EC44</accession>
<gene>
    <name evidence="2" type="ORF">SAMN04489762_0702</name>
</gene>
<dbReference type="RefSeq" id="WP_093879747.1">
    <property type="nucleotide sequence ID" value="NZ_FOCD01000001.1"/>
</dbReference>